<sequence>MSATIDVGADGFVYFGADGGEALGKFCRGQAIAWKSLVVKLFELFKLTGL</sequence>
<protein>
    <submittedName>
        <fullName evidence="1">Uncharacterized protein</fullName>
    </submittedName>
</protein>
<name>A0ABU8YQR0_9CYAN</name>
<evidence type="ECO:0000313" key="2">
    <source>
        <dbReference type="Proteomes" id="UP001384579"/>
    </source>
</evidence>
<reference evidence="1 2" key="1">
    <citation type="journal article" date="2020" name="Harmful Algae">
        <title>Molecular and morphological characterization of a novel dihydroanatoxin-a producing Microcoleus species (cyanobacteria) from the Russian River, California, USA.</title>
        <authorList>
            <person name="Conklin K.Y."/>
            <person name="Stancheva R."/>
            <person name="Otten T.G."/>
            <person name="Fadness R."/>
            <person name="Boyer G.L."/>
            <person name="Read B."/>
            <person name="Zhang X."/>
            <person name="Sheath R.G."/>
        </authorList>
    </citation>
    <scope>NUCLEOTIDE SEQUENCE [LARGE SCALE GENOMIC DNA]</scope>
    <source>
        <strain evidence="1 2">PTRS2</strain>
    </source>
</reference>
<keyword evidence="2" id="KW-1185">Reference proteome</keyword>
<dbReference type="RefSeq" id="WP_340524523.1">
    <property type="nucleotide sequence ID" value="NZ_JBBLXS010000247.1"/>
</dbReference>
<organism evidence="1 2">
    <name type="scientific">Microcoleus anatoxicus PTRS2</name>
    <dbReference type="NCBI Taxonomy" id="2705321"/>
    <lineage>
        <taxon>Bacteria</taxon>
        <taxon>Bacillati</taxon>
        <taxon>Cyanobacteriota</taxon>
        <taxon>Cyanophyceae</taxon>
        <taxon>Oscillatoriophycideae</taxon>
        <taxon>Oscillatoriales</taxon>
        <taxon>Microcoleaceae</taxon>
        <taxon>Microcoleus</taxon>
        <taxon>Microcoleus anatoxicus</taxon>
    </lineage>
</organism>
<evidence type="ECO:0000313" key="1">
    <source>
        <dbReference type="EMBL" id="MEK0186707.1"/>
    </source>
</evidence>
<dbReference type="EMBL" id="JBBLXS010000247">
    <property type="protein sequence ID" value="MEK0186707.1"/>
    <property type="molecule type" value="Genomic_DNA"/>
</dbReference>
<gene>
    <name evidence="1" type="ORF">WMG39_17880</name>
</gene>
<dbReference type="Proteomes" id="UP001384579">
    <property type="component" value="Unassembled WGS sequence"/>
</dbReference>
<comment type="caution">
    <text evidence="1">The sequence shown here is derived from an EMBL/GenBank/DDBJ whole genome shotgun (WGS) entry which is preliminary data.</text>
</comment>
<accession>A0ABU8YQR0</accession>
<proteinExistence type="predicted"/>